<dbReference type="OrthoDB" id="3066544at2759"/>
<sequence>MKFSFGLITTLVSVALCGIVHAAPAPLCDATNNLCADIAARDVTDSVMVDDLVARARKSSGVNKAATSKNILAVQKAQGQGPKKAQDKKAANAKIQQKASATVANKVQAFRNKAKAGGAPLSQINAQADKLRSKEKSRVLSQARIDRKAAKTQEWAAKKKTPHGKVATQAAAAARRRERKRTGAPSPPNQVKLAKNVKMTKQEKSNVQNRFQAAREKFSKTQGMPTRGQTVTVGSNSANGRAVRQAVFNSYLHQKNRIGHNRANQQPKTFMNSRYSTTHGEANLRGTRPLPRNGKKFQEFPVINKSPNGWTGNGKVGALRAVTYKQGGQRRVAVIGHDSSRGGNNNDHYLATREVESFKFDMEDFE</sequence>
<evidence type="ECO:0000313" key="3">
    <source>
        <dbReference type="EMBL" id="KAJ2924899.1"/>
    </source>
</evidence>
<gene>
    <name evidence="3" type="ORF">H1R20_g12215</name>
</gene>
<dbReference type="AlphaFoldDB" id="A0A9W8J227"/>
<reference evidence="3" key="1">
    <citation type="submission" date="2022-06" db="EMBL/GenBank/DDBJ databases">
        <title>Genome Sequence of Candolleomyces eurysporus.</title>
        <authorList>
            <person name="Buettner E."/>
        </authorList>
    </citation>
    <scope>NUCLEOTIDE SEQUENCE</scope>
    <source>
        <strain evidence="3">VTCC 930004</strain>
    </source>
</reference>
<evidence type="ECO:0000256" key="2">
    <source>
        <dbReference type="SAM" id="SignalP"/>
    </source>
</evidence>
<evidence type="ECO:0000256" key="1">
    <source>
        <dbReference type="SAM" id="MobiDB-lite"/>
    </source>
</evidence>
<organism evidence="3 4">
    <name type="scientific">Candolleomyces eurysporus</name>
    <dbReference type="NCBI Taxonomy" id="2828524"/>
    <lineage>
        <taxon>Eukaryota</taxon>
        <taxon>Fungi</taxon>
        <taxon>Dikarya</taxon>
        <taxon>Basidiomycota</taxon>
        <taxon>Agaricomycotina</taxon>
        <taxon>Agaricomycetes</taxon>
        <taxon>Agaricomycetidae</taxon>
        <taxon>Agaricales</taxon>
        <taxon>Agaricineae</taxon>
        <taxon>Psathyrellaceae</taxon>
        <taxon>Candolleomyces</taxon>
    </lineage>
</organism>
<proteinExistence type="predicted"/>
<protein>
    <submittedName>
        <fullName evidence="3">Uncharacterized protein</fullName>
    </submittedName>
</protein>
<keyword evidence="4" id="KW-1185">Reference proteome</keyword>
<dbReference type="EMBL" id="JANBPK010001201">
    <property type="protein sequence ID" value="KAJ2924899.1"/>
    <property type="molecule type" value="Genomic_DNA"/>
</dbReference>
<keyword evidence="2" id="KW-0732">Signal</keyword>
<feature type="non-terminal residue" evidence="3">
    <location>
        <position position="366"/>
    </location>
</feature>
<comment type="caution">
    <text evidence="3">The sequence shown here is derived from an EMBL/GenBank/DDBJ whole genome shotgun (WGS) entry which is preliminary data.</text>
</comment>
<name>A0A9W8J227_9AGAR</name>
<accession>A0A9W8J227</accession>
<feature type="region of interest" description="Disordered" evidence="1">
    <location>
        <begin position="153"/>
        <end position="189"/>
    </location>
</feature>
<evidence type="ECO:0000313" key="4">
    <source>
        <dbReference type="Proteomes" id="UP001140091"/>
    </source>
</evidence>
<dbReference type="Proteomes" id="UP001140091">
    <property type="component" value="Unassembled WGS sequence"/>
</dbReference>
<feature type="chain" id="PRO_5040976121" evidence="2">
    <location>
        <begin position="23"/>
        <end position="366"/>
    </location>
</feature>
<feature type="signal peptide" evidence="2">
    <location>
        <begin position="1"/>
        <end position="22"/>
    </location>
</feature>